<name>A0A858BVP1_9FIRM</name>
<dbReference type="SUPFAM" id="SSF53335">
    <property type="entry name" value="S-adenosyl-L-methionine-dependent methyltransferases"/>
    <property type="match status" value="1"/>
</dbReference>
<dbReference type="InterPro" id="IPR029063">
    <property type="entry name" value="SAM-dependent_MTases_sf"/>
</dbReference>
<dbReference type="InterPro" id="IPR050210">
    <property type="entry name" value="tRNA_Adenine-N(6)_MTase"/>
</dbReference>
<evidence type="ECO:0000313" key="3">
    <source>
        <dbReference type="Proteomes" id="UP000466848"/>
    </source>
</evidence>
<evidence type="ECO:0000313" key="2">
    <source>
        <dbReference type="EMBL" id="QIB70121.1"/>
    </source>
</evidence>
<proteinExistence type="predicted"/>
<dbReference type="EMBL" id="CP048649">
    <property type="protein sequence ID" value="QIB70121.1"/>
    <property type="molecule type" value="Genomic_DNA"/>
</dbReference>
<accession>A0A858BVP1</accession>
<gene>
    <name evidence="2" type="ORF">Ami103574_12815</name>
</gene>
<dbReference type="Gene3D" id="3.40.50.150">
    <property type="entry name" value="Vaccinia Virus protein VP39"/>
    <property type="match status" value="1"/>
</dbReference>
<dbReference type="AlphaFoldDB" id="A0A858BVP1"/>
<dbReference type="PANTHER" id="PTHR47739">
    <property type="entry name" value="TRNA1(VAL) (ADENINE(37)-N6)-METHYLTRANSFERASE"/>
    <property type="match status" value="1"/>
</dbReference>
<dbReference type="CDD" id="cd02440">
    <property type="entry name" value="AdoMet_MTases"/>
    <property type="match status" value="1"/>
</dbReference>
<keyword evidence="3" id="KW-1185">Reference proteome</keyword>
<dbReference type="GO" id="GO:0032259">
    <property type="term" value="P:methylation"/>
    <property type="evidence" value="ECO:0007669"/>
    <property type="project" value="UniProtKB-KW"/>
</dbReference>
<dbReference type="PANTHER" id="PTHR47739:SF1">
    <property type="entry name" value="TRNA1(VAL) (ADENINE(37)-N6)-METHYLTRANSFERASE"/>
    <property type="match status" value="1"/>
</dbReference>
<sequence length="254" mass="28409">MWDNFLLPGERVDGTGFGQLKLIQKPEEFCYGVDAVLLADFAAKAARGGSAVMKAVDLGTGTGIIPLILSHKTSLNQIYAVEVQQPSFERACRNVELNGLKERIVVVREDVLHVETNLSHWKGTFDLVTTNPPYMIGGAGLTNGNSAKTTARHETTAGLEDFIRTAASLLRDKGQLFMVHRPSRLVDICEACRRYKVEPKELRFVSPNKNTKPNILLIRCVKGGNRELKLLEPLYVYEEDGSRYTEELINIYER</sequence>
<keyword evidence="2" id="KW-0489">Methyltransferase</keyword>
<dbReference type="Proteomes" id="UP000466848">
    <property type="component" value="Chromosome"/>
</dbReference>
<organism evidence="2 3">
    <name type="scientific">Aminipila butyrica</name>
    <dbReference type="NCBI Taxonomy" id="433296"/>
    <lineage>
        <taxon>Bacteria</taxon>
        <taxon>Bacillati</taxon>
        <taxon>Bacillota</taxon>
        <taxon>Clostridia</taxon>
        <taxon>Peptostreptococcales</taxon>
        <taxon>Anaerovoracaceae</taxon>
        <taxon>Aminipila</taxon>
    </lineage>
</organism>
<dbReference type="GO" id="GO:0008168">
    <property type="term" value="F:methyltransferase activity"/>
    <property type="evidence" value="ECO:0007669"/>
    <property type="project" value="UniProtKB-KW"/>
</dbReference>
<dbReference type="RefSeq" id="WP_163067360.1">
    <property type="nucleotide sequence ID" value="NZ_CP048649.1"/>
</dbReference>
<dbReference type="InterPro" id="IPR007848">
    <property type="entry name" value="Small_mtfrase_dom"/>
</dbReference>
<evidence type="ECO:0000259" key="1">
    <source>
        <dbReference type="Pfam" id="PF05175"/>
    </source>
</evidence>
<protein>
    <submittedName>
        <fullName evidence="2">tRNA1(Val) (Adenine(37)-N6)-methyltransferase</fullName>
    </submittedName>
</protein>
<dbReference type="Pfam" id="PF05175">
    <property type="entry name" value="MTS"/>
    <property type="match status" value="1"/>
</dbReference>
<feature type="domain" description="Methyltransferase small" evidence="1">
    <location>
        <begin position="53"/>
        <end position="181"/>
    </location>
</feature>
<reference evidence="2 3" key="1">
    <citation type="submission" date="2020-02" db="EMBL/GenBank/DDBJ databases">
        <authorList>
            <person name="Kim Y.B."/>
            <person name="Roh S.W."/>
        </authorList>
    </citation>
    <scope>NUCLEOTIDE SEQUENCE [LARGE SCALE GENOMIC DNA]</scope>
    <source>
        <strain evidence="2 3">DSM 103574</strain>
    </source>
</reference>
<dbReference type="KEGG" id="abut:Ami103574_12815"/>
<keyword evidence="2" id="KW-0808">Transferase</keyword>